<evidence type="ECO:0000256" key="1">
    <source>
        <dbReference type="SAM" id="MobiDB-lite"/>
    </source>
</evidence>
<feature type="region of interest" description="Disordered" evidence="1">
    <location>
        <begin position="568"/>
        <end position="604"/>
    </location>
</feature>
<evidence type="ECO:0000259" key="3">
    <source>
        <dbReference type="Pfam" id="PF23626"/>
    </source>
</evidence>
<accession>A0A1I7S569</accession>
<reference evidence="8" key="1">
    <citation type="submission" date="2016-11" db="UniProtKB">
        <authorList>
            <consortium name="WormBaseParasite"/>
        </authorList>
    </citation>
    <scope>IDENTIFICATION</scope>
</reference>
<name>A0A1I7S569_BURXY</name>
<feature type="compositionally biased region" description="Basic and acidic residues" evidence="1">
    <location>
        <begin position="18"/>
        <end position="35"/>
    </location>
</feature>
<feature type="signal peptide" evidence="2">
    <location>
        <begin position="1"/>
        <end position="16"/>
    </location>
</feature>
<feature type="domain" description="aECM cysteine-cradle" evidence="3">
    <location>
        <begin position="687"/>
        <end position="737"/>
    </location>
</feature>
<dbReference type="Pfam" id="PF23626">
    <property type="entry name" value="CCD_aECM"/>
    <property type="match status" value="1"/>
</dbReference>
<dbReference type="OrthoDB" id="5877499at2759"/>
<feature type="compositionally biased region" description="Basic and acidic residues" evidence="1">
    <location>
        <begin position="618"/>
        <end position="630"/>
    </location>
</feature>
<evidence type="ECO:0000313" key="8">
    <source>
        <dbReference type="WBParaSite" id="BXY_0815400.1"/>
    </source>
</evidence>
<feature type="region of interest" description="Disordered" evidence="1">
    <location>
        <begin position="112"/>
        <end position="146"/>
    </location>
</feature>
<reference evidence="5" key="2">
    <citation type="submission" date="2020-08" db="EMBL/GenBank/DDBJ databases">
        <authorList>
            <person name="Kikuchi T."/>
        </authorList>
    </citation>
    <scope>NUCLEOTIDE SEQUENCE</scope>
    <source>
        <strain evidence="4">Ka4C1</strain>
    </source>
</reference>
<dbReference type="Proteomes" id="UP000582659">
    <property type="component" value="Unassembled WGS sequence"/>
</dbReference>
<sequence>MKRALLVALLILAVSAQNKEKEDDKKPSKVMKDEGSAPMSVKIMDQVDKALEQPERFLDVREFIRSALDMMRTVPAPDALKKIPNDLQRQQLQEQYDAYAQRQRQNYYPSRAYSSRTYSPYQQQQQYSQYGPKPALPVQPESSDPAKALSRIFATPTQQDMESLFHLPADIMHRLAADAGYIPPHKEPEELAAREGSKYGSSPSSGGFNFGGSPGTFSLGGTSDQDLNSFIARYRGEQPAAVPEVLTTPEPTTAIPVASPPKIVLRTIQKNGKLIQVPVLVVPQANGQTRYIQYDKLSDLSDALAKVVSTGQLPLNQEEQPESTTPRVVNAQFEQPKGGQIFNFPENLQIEPPTTAPPPAVRTETAEGSSFVQQFDVESNENKDAPAEEVSEPVEHRFAPTARTVTAPSSNASQPSAELLELLEKLGKYRHELDKAASFLRTTKGPEVIDGMTKEDDFPRPHEMKVEVKDEEIVTPKAVASAEKIAFEATEPTTTSTAATTTQSAGEILLNGHRYKLVDADDHGKSKEEVTEIPTTTAETSTLKSVPHIKPQKISMKSSNLEQVRNLARQNRLRTPTIRKALPGGFSDMADPSNPSSPNPEHRIYSLRELEDIIASETGRRYDDSDEVSRSPRRPLTSQQLLSAGRVTSSNRADLLRQEYGLEKSVWRERTRGVFRNFKMNDTSLFDQQCAVCNDFAGRFYIEDLSSFAKENCDFVEDFIPINCFDLAEFYNKCEKKALTEVTPSSQFSTTDIQLPSNQLSV</sequence>
<proteinExistence type="predicted"/>
<dbReference type="AlphaFoldDB" id="A0A1I7S569"/>
<evidence type="ECO:0000313" key="5">
    <source>
        <dbReference type="EMBL" id="CAG9117763.1"/>
    </source>
</evidence>
<evidence type="ECO:0000256" key="2">
    <source>
        <dbReference type="SAM" id="SignalP"/>
    </source>
</evidence>
<dbReference type="EMBL" id="CAJFDI010000004">
    <property type="protein sequence ID" value="CAD5227473.1"/>
    <property type="molecule type" value="Genomic_DNA"/>
</dbReference>
<feature type="chain" id="PRO_5036308717" evidence="2">
    <location>
        <begin position="17"/>
        <end position="762"/>
    </location>
</feature>
<evidence type="ECO:0000313" key="6">
    <source>
        <dbReference type="Proteomes" id="UP000095284"/>
    </source>
</evidence>
<organism evidence="6 8">
    <name type="scientific">Bursaphelenchus xylophilus</name>
    <name type="common">Pinewood nematode worm</name>
    <name type="synonym">Aphelenchoides xylophilus</name>
    <dbReference type="NCBI Taxonomy" id="6326"/>
    <lineage>
        <taxon>Eukaryota</taxon>
        <taxon>Metazoa</taxon>
        <taxon>Ecdysozoa</taxon>
        <taxon>Nematoda</taxon>
        <taxon>Chromadorea</taxon>
        <taxon>Rhabditida</taxon>
        <taxon>Tylenchina</taxon>
        <taxon>Tylenchomorpha</taxon>
        <taxon>Aphelenchoidea</taxon>
        <taxon>Aphelenchoididae</taxon>
        <taxon>Bursaphelenchus</taxon>
    </lineage>
</organism>
<dbReference type="EMBL" id="CAJFCV020000004">
    <property type="protein sequence ID" value="CAG9117763.1"/>
    <property type="molecule type" value="Genomic_DNA"/>
</dbReference>
<feature type="compositionally biased region" description="Low complexity" evidence="1">
    <location>
        <begin position="113"/>
        <end position="130"/>
    </location>
</feature>
<dbReference type="Proteomes" id="UP000659654">
    <property type="component" value="Unassembled WGS sequence"/>
</dbReference>
<protein>
    <submittedName>
        <fullName evidence="4">(pine wood nematode) hypothetical protein</fullName>
    </submittedName>
</protein>
<dbReference type="WBParaSite" id="BXY_0815400.1">
    <property type="protein sequence ID" value="BXY_0815400.1"/>
    <property type="gene ID" value="BXY_0815400"/>
</dbReference>
<dbReference type="Proteomes" id="UP000095284">
    <property type="component" value="Unplaced"/>
</dbReference>
<feature type="region of interest" description="Disordered" evidence="1">
    <location>
        <begin position="616"/>
        <end position="640"/>
    </location>
</feature>
<feature type="region of interest" description="Disordered" evidence="1">
    <location>
        <begin position="18"/>
        <end position="41"/>
    </location>
</feature>
<dbReference type="InterPro" id="IPR055352">
    <property type="entry name" value="CCD_aECM"/>
</dbReference>
<keyword evidence="2" id="KW-0732">Signal</keyword>
<evidence type="ECO:0000313" key="7">
    <source>
        <dbReference type="Proteomes" id="UP000659654"/>
    </source>
</evidence>
<keyword evidence="7" id="KW-1185">Reference proteome</keyword>
<evidence type="ECO:0000313" key="4">
    <source>
        <dbReference type="EMBL" id="CAD5227473.1"/>
    </source>
</evidence>
<gene>
    <name evidence="4" type="ORF">BXYJ_LOCUS9967</name>
</gene>